<protein>
    <recommendedName>
        <fullName evidence="1">Poly(A) polymerase nucleotidyltransferase domain-containing protein</fullName>
    </recommendedName>
</protein>
<dbReference type="PANTHER" id="PTHR10682">
    <property type="entry name" value="POLY A POLYMERASE"/>
    <property type="match status" value="1"/>
</dbReference>
<reference evidence="2" key="1">
    <citation type="submission" date="2021-12" db="EMBL/GenBank/DDBJ databases">
        <authorList>
            <person name="King R."/>
        </authorList>
    </citation>
    <scope>NUCLEOTIDE SEQUENCE</scope>
</reference>
<dbReference type="Gene3D" id="3.30.460.10">
    <property type="entry name" value="Beta Polymerase, domain 2"/>
    <property type="match status" value="1"/>
</dbReference>
<evidence type="ECO:0000313" key="3">
    <source>
        <dbReference type="Proteomes" id="UP001153714"/>
    </source>
</evidence>
<dbReference type="SUPFAM" id="SSF81301">
    <property type="entry name" value="Nucleotidyltransferase"/>
    <property type="match status" value="1"/>
</dbReference>
<dbReference type="GO" id="GO:0005634">
    <property type="term" value="C:nucleus"/>
    <property type="evidence" value="ECO:0007669"/>
    <property type="project" value="TreeGrafter"/>
</dbReference>
<dbReference type="GO" id="GO:1990817">
    <property type="term" value="F:poly(A) RNA polymerase activity"/>
    <property type="evidence" value="ECO:0007669"/>
    <property type="project" value="TreeGrafter"/>
</dbReference>
<reference evidence="2" key="2">
    <citation type="submission" date="2022-10" db="EMBL/GenBank/DDBJ databases">
        <authorList>
            <consortium name="ENA_rothamsted_submissions"/>
            <consortium name="culmorum"/>
            <person name="King R."/>
        </authorList>
    </citation>
    <scope>NUCLEOTIDE SEQUENCE</scope>
</reference>
<accession>A0A9N9R670</accession>
<dbReference type="InterPro" id="IPR043519">
    <property type="entry name" value="NT_sf"/>
</dbReference>
<dbReference type="Pfam" id="PF20750">
    <property type="entry name" value="PAP_NTPase"/>
    <property type="match status" value="1"/>
</dbReference>
<sequence length="188" mass="21984">MSSYTTRYRENEDAENCLVPFDAFEPEAEVQHHMKVLGSVHRLVRQWICDDSLRKNILASVVDTVGGKLYTYGSYRHTRPERCRYRCIVCRPAVHTAVRFFTSFYAQTAATDSLYLSDNMLVKNLNQRCVRSINGCRYTDEVLRLVPNIDNFRLPLPFFYILHYTHLELKTFISIKACRILSLRHIPA</sequence>
<dbReference type="EMBL" id="OU893351">
    <property type="protein sequence ID" value="CAG9790113.1"/>
    <property type="molecule type" value="Genomic_DNA"/>
</dbReference>
<keyword evidence="3" id="KW-1185">Reference proteome</keyword>
<evidence type="ECO:0000313" key="2">
    <source>
        <dbReference type="EMBL" id="CAG9790113.1"/>
    </source>
</evidence>
<dbReference type="InterPro" id="IPR048840">
    <property type="entry name" value="PolA_pol_NTPase"/>
</dbReference>
<organism evidence="2 3">
    <name type="scientific">Diatraea saccharalis</name>
    <name type="common">sugarcane borer</name>
    <dbReference type="NCBI Taxonomy" id="40085"/>
    <lineage>
        <taxon>Eukaryota</taxon>
        <taxon>Metazoa</taxon>
        <taxon>Ecdysozoa</taxon>
        <taxon>Arthropoda</taxon>
        <taxon>Hexapoda</taxon>
        <taxon>Insecta</taxon>
        <taxon>Pterygota</taxon>
        <taxon>Neoptera</taxon>
        <taxon>Endopterygota</taxon>
        <taxon>Lepidoptera</taxon>
        <taxon>Glossata</taxon>
        <taxon>Ditrysia</taxon>
        <taxon>Pyraloidea</taxon>
        <taxon>Crambidae</taxon>
        <taxon>Crambinae</taxon>
        <taxon>Diatraea</taxon>
    </lineage>
</organism>
<feature type="domain" description="Poly(A) polymerase nucleotidyltransferase" evidence="1">
    <location>
        <begin position="9"/>
        <end position="110"/>
    </location>
</feature>
<gene>
    <name evidence="2" type="ORF">DIATSA_LOCUS7795</name>
</gene>
<dbReference type="OrthoDB" id="412748at2759"/>
<evidence type="ECO:0000259" key="1">
    <source>
        <dbReference type="Pfam" id="PF20750"/>
    </source>
</evidence>
<dbReference type="AlphaFoldDB" id="A0A9N9R670"/>
<proteinExistence type="predicted"/>
<dbReference type="Proteomes" id="UP001153714">
    <property type="component" value="Chromosome 20"/>
</dbReference>
<name>A0A9N9R670_9NEOP</name>
<dbReference type="PANTHER" id="PTHR10682:SF10">
    <property type="entry name" value="POLYNUCLEOTIDE ADENYLYLTRANSFERASE"/>
    <property type="match status" value="1"/>
</dbReference>
<dbReference type="Gene3D" id="1.10.1410.10">
    <property type="match status" value="1"/>
</dbReference>